<accession>A0A1J0A3H0</accession>
<dbReference type="InterPro" id="IPR030880">
    <property type="entry name" value="DEAD_helicase_CshA"/>
</dbReference>
<evidence type="ECO:0000256" key="4">
    <source>
        <dbReference type="ARBA" id="ARBA00022806"/>
    </source>
</evidence>
<comment type="subunit">
    <text evidence="9">Oligomerizes, may be a member of the RNA degradosome.</text>
</comment>
<dbReference type="InterPro" id="IPR014014">
    <property type="entry name" value="RNA_helicase_DEAD_Q_motif"/>
</dbReference>
<dbReference type="OrthoDB" id="9805696at2"/>
<dbReference type="InterPro" id="IPR000629">
    <property type="entry name" value="RNA-helicase_DEAD-box_CS"/>
</dbReference>
<dbReference type="GO" id="GO:0005829">
    <property type="term" value="C:cytosol"/>
    <property type="evidence" value="ECO:0007669"/>
    <property type="project" value="TreeGrafter"/>
</dbReference>
<comment type="function">
    <text evidence="9">DEAD-box RNA helicase possibly involved in RNA degradation. Unwinds dsRNA in both 5'- and 3'-directions, has RNA-dependent ATPase activity.</text>
</comment>
<feature type="domain" description="Helicase C-terminal" evidence="13">
    <location>
        <begin position="213"/>
        <end position="373"/>
    </location>
</feature>
<evidence type="ECO:0000256" key="2">
    <source>
        <dbReference type="ARBA" id="ARBA00022741"/>
    </source>
</evidence>
<organism evidence="15 16">
    <name type="scientific">Vagococcus teuberi</name>
    <dbReference type="NCBI Taxonomy" id="519472"/>
    <lineage>
        <taxon>Bacteria</taxon>
        <taxon>Bacillati</taxon>
        <taxon>Bacillota</taxon>
        <taxon>Bacilli</taxon>
        <taxon>Lactobacillales</taxon>
        <taxon>Enterococcaceae</taxon>
        <taxon>Vagococcus</taxon>
    </lineage>
</organism>
<dbReference type="PROSITE" id="PS51192">
    <property type="entry name" value="HELICASE_ATP_BIND_1"/>
    <property type="match status" value="1"/>
</dbReference>
<evidence type="ECO:0000256" key="3">
    <source>
        <dbReference type="ARBA" id="ARBA00022801"/>
    </source>
</evidence>
<comment type="catalytic activity">
    <reaction evidence="8 9">
        <text>ATP + H2O = ADP + phosphate + H(+)</text>
        <dbReference type="Rhea" id="RHEA:13065"/>
        <dbReference type="ChEBI" id="CHEBI:15377"/>
        <dbReference type="ChEBI" id="CHEBI:15378"/>
        <dbReference type="ChEBI" id="CHEBI:30616"/>
        <dbReference type="ChEBI" id="CHEBI:43474"/>
        <dbReference type="ChEBI" id="CHEBI:456216"/>
        <dbReference type="EC" id="3.6.4.13"/>
    </reaction>
</comment>
<dbReference type="KEGG" id="vte:BHY08_00700"/>
<dbReference type="SMART" id="SM00487">
    <property type="entry name" value="DEXDc"/>
    <property type="match status" value="1"/>
</dbReference>
<feature type="short sequence motif" description="Q motif" evidence="10">
    <location>
        <begin position="1"/>
        <end position="29"/>
    </location>
</feature>
<feature type="region of interest" description="Disordered" evidence="11">
    <location>
        <begin position="429"/>
        <end position="514"/>
    </location>
</feature>
<dbReference type="FunFam" id="3.40.50.300:FF:000108">
    <property type="entry name" value="ATP-dependent RNA helicase RhlE"/>
    <property type="match status" value="1"/>
</dbReference>
<dbReference type="InterPro" id="IPR044742">
    <property type="entry name" value="DEAD/DEAH_RhlB"/>
</dbReference>
<dbReference type="GO" id="GO:0006401">
    <property type="term" value="P:RNA catabolic process"/>
    <property type="evidence" value="ECO:0007669"/>
    <property type="project" value="UniProtKB-UniRule"/>
</dbReference>
<evidence type="ECO:0000259" key="13">
    <source>
        <dbReference type="PROSITE" id="PS51194"/>
    </source>
</evidence>
<dbReference type="PROSITE" id="PS00039">
    <property type="entry name" value="DEAD_ATP_HELICASE"/>
    <property type="match status" value="1"/>
</dbReference>
<keyword evidence="7 9" id="KW-0346">Stress response</keyword>
<feature type="domain" description="Helicase ATP-binding" evidence="12">
    <location>
        <begin position="32"/>
        <end position="202"/>
    </location>
</feature>
<dbReference type="GO" id="GO:0033592">
    <property type="term" value="F:RNA strand annealing activity"/>
    <property type="evidence" value="ECO:0007669"/>
    <property type="project" value="TreeGrafter"/>
</dbReference>
<dbReference type="GO" id="GO:0016887">
    <property type="term" value="F:ATP hydrolysis activity"/>
    <property type="evidence" value="ECO:0007669"/>
    <property type="project" value="RHEA"/>
</dbReference>
<evidence type="ECO:0000256" key="11">
    <source>
        <dbReference type="SAM" id="MobiDB-lite"/>
    </source>
</evidence>
<gene>
    <name evidence="9" type="primary">cshA</name>
    <name evidence="15" type="ORF">BHY08_00700</name>
</gene>
<dbReference type="InterPro" id="IPR014001">
    <property type="entry name" value="Helicase_ATP-bd"/>
</dbReference>
<dbReference type="SMART" id="SM00490">
    <property type="entry name" value="HELICc"/>
    <property type="match status" value="1"/>
</dbReference>
<dbReference type="PROSITE" id="PS51194">
    <property type="entry name" value="HELICASE_CTER"/>
    <property type="match status" value="1"/>
</dbReference>
<dbReference type="EMBL" id="CP017267">
    <property type="protein sequence ID" value="APB30471.1"/>
    <property type="molecule type" value="Genomic_DNA"/>
</dbReference>
<sequence>MKFSELQLEKSLLQAIENIGFEEATPVQSATIPLALEGKDVIGQAQTGTGKTAAFGLPMLNKIDPNRPELQGLVIAPTRELAIQTQEELYRLGKEKKIKVQSVYGGADIGRQIRALKNKPHIVVGTPGRLLDHINRRTLKLDTVETLVLDEADEMLNMGFLDDIEAIISKVPAERQTLLFSATMPDSIKRIGVKFMQDPEHVRIKAKEMTANLIDQYYVRCKEFEKFDIMTRLFDVQSPELTIVFGRTKRRVDELARGLEMRGYKAEGIHGDLPQHKRMSILKAFKNGELDILVATDVAARGLDISGVSHVYNYDIPQDPESYVHRIGRTGRAGKEGMSVTFVTPNEMGYLHVIEDLTKKRMTPLRPPSKKEAVEGQIGAAITEIKDLLAANGLEKYQLAASDLLEDYTAEDLVALLIKQISKDDAAEVPVKITPERPLPNRRGNNKNGGRGKGGNYSRRNNNKGGGRGKEQYNKKKRYNNSDAPKKNNNNKSNNKPSQKKDGGRGFVIRNNDK</sequence>
<reference evidence="15 16" key="1">
    <citation type="submission" date="2016-09" db="EMBL/GenBank/DDBJ databases">
        <title>Vagococcus teuberi sp. nov., isolated from the Malian artisanal sour milk fene.</title>
        <authorList>
            <person name="Wullschleger S."/>
            <person name="Seifert C."/>
            <person name="Baumgartner S."/>
            <person name="Lacroix C."/>
            <person name="Bonfoh B."/>
            <person name="Stevens M.J."/>
            <person name="Meile L."/>
        </authorList>
    </citation>
    <scope>NUCLEOTIDE SEQUENCE [LARGE SCALE GENOMIC DNA]</scope>
    <source>
        <strain evidence="15 16">DSM 21459</strain>
    </source>
</reference>
<keyword evidence="5 9" id="KW-0067">ATP-binding</keyword>
<evidence type="ECO:0000256" key="7">
    <source>
        <dbReference type="ARBA" id="ARBA00023016"/>
    </source>
</evidence>
<protein>
    <recommendedName>
        <fullName evidence="9">DEAD-box ATP-dependent RNA helicase CshA</fullName>
        <ecNumber evidence="9">3.6.4.13</ecNumber>
    </recommendedName>
</protein>
<feature type="compositionally biased region" description="Low complexity" evidence="11">
    <location>
        <begin position="481"/>
        <end position="497"/>
    </location>
</feature>
<keyword evidence="4 9" id="KW-0347">Helicase</keyword>
<keyword evidence="1 9" id="KW-0963">Cytoplasm</keyword>
<dbReference type="STRING" id="519472.BHY08_00700"/>
<evidence type="ECO:0000313" key="15">
    <source>
        <dbReference type="EMBL" id="APB30471.1"/>
    </source>
</evidence>
<comment type="subcellular location">
    <subcellularLocation>
        <location evidence="9">Cytoplasm</location>
    </subcellularLocation>
</comment>
<dbReference type="InterPro" id="IPR027417">
    <property type="entry name" value="P-loop_NTPase"/>
</dbReference>
<dbReference type="PROSITE" id="PS51195">
    <property type="entry name" value="Q_MOTIF"/>
    <property type="match status" value="1"/>
</dbReference>
<dbReference type="GO" id="GO:0005840">
    <property type="term" value="C:ribosome"/>
    <property type="evidence" value="ECO:0007669"/>
    <property type="project" value="TreeGrafter"/>
</dbReference>
<dbReference type="Proteomes" id="UP000191200">
    <property type="component" value="Chromosome"/>
</dbReference>
<evidence type="ECO:0000313" key="16">
    <source>
        <dbReference type="Proteomes" id="UP000191200"/>
    </source>
</evidence>
<evidence type="ECO:0000256" key="8">
    <source>
        <dbReference type="ARBA" id="ARBA00047984"/>
    </source>
</evidence>
<dbReference type="InterPro" id="IPR001650">
    <property type="entry name" value="Helicase_C-like"/>
</dbReference>
<dbReference type="CDD" id="cd18787">
    <property type="entry name" value="SF2_C_DEAD"/>
    <property type="match status" value="1"/>
</dbReference>
<dbReference type="PANTHER" id="PTHR47963">
    <property type="entry name" value="DEAD-BOX ATP-DEPENDENT RNA HELICASE 47, MITOCHONDRIAL"/>
    <property type="match status" value="1"/>
</dbReference>
<evidence type="ECO:0000259" key="14">
    <source>
        <dbReference type="PROSITE" id="PS51195"/>
    </source>
</evidence>
<keyword evidence="2 9" id="KW-0547">Nucleotide-binding</keyword>
<name>A0A1J0A3H0_9ENTE</name>
<dbReference type="CDD" id="cd00268">
    <property type="entry name" value="DEADc"/>
    <property type="match status" value="1"/>
</dbReference>
<dbReference type="HAMAP" id="MF_01493">
    <property type="entry name" value="DEAD_helicase_CshA"/>
    <property type="match status" value="1"/>
</dbReference>
<dbReference type="AlphaFoldDB" id="A0A1J0A3H0"/>
<evidence type="ECO:0000259" key="12">
    <source>
        <dbReference type="PROSITE" id="PS51192"/>
    </source>
</evidence>
<dbReference type="GO" id="GO:0003724">
    <property type="term" value="F:RNA helicase activity"/>
    <property type="evidence" value="ECO:0007669"/>
    <property type="project" value="UniProtKB-UniRule"/>
</dbReference>
<keyword evidence="6 9" id="KW-0694">RNA-binding</keyword>
<dbReference type="Gene3D" id="3.40.50.300">
    <property type="entry name" value="P-loop containing nucleotide triphosphate hydrolases"/>
    <property type="match status" value="2"/>
</dbReference>
<comment type="similarity">
    <text evidence="9">Belongs to the DEAD box helicase family. CshA subfamily.</text>
</comment>
<dbReference type="EC" id="3.6.4.13" evidence="9"/>
<dbReference type="InterPro" id="IPR011545">
    <property type="entry name" value="DEAD/DEAH_box_helicase_dom"/>
</dbReference>
<keyword evidence="3 9" id="KW-0378">Hydrolase</keyword>
<dbReference type="InterPro" id="IPR050547">
    <property type="entry name" value="DEAD_box_RNA_helicases"/>
</dbReference>
<evidence type="ECO:0000256" key="5">
    <source>
        <dbReference type="ARBA" id="ARBA00022840"/>
    </source>
</evidence>
<dbReference type="Pfam" id="PF00270">
    <property type="entry name" value="DEAD"/>
    <property type="match status" value="1"/>
</dbReference>
<dbReference type="GO" id="GO:0009409">
    <property type="term" value="P:response to cold"/>
    <property type="evidence" value="ECO:0007669"/>
    <property type="project" value="TreeGrafter"/>
</dbReference>
<dbReference type="SUPFAM" id="SSF52540">
    <property type="entry name" value="P-loop containing nucleoside triphosphate hydrolases"/>
    <property type="match status" value="1"/>
</dbReference>
<feature type="domain" description="DEAD-box RNA helicase Q" evidence="14">
    <location>
        <begin position="1"/>
        <end position="29"/>
    </location>
</feature>
<evidence type="ECO:0000256" key="1">
    <source>
        <dbReference type="ARBA" id="ARBA00022490"/>
    </source>
</evidence>
<dbReference type="PANTHER" id="PTHR47963:SF5">
    <property type="entry name" value="DEAD-BOX ATP-DEPENDENT RNA HELICASE CSHA"/>
    <property type="match status" value="1"/>
</dbReference>
<dbReference type="Pfam" id="PF00271">
    <property type="entry name" value="Helicase_C"/>
    <property type="match status" value="1"/>
</dbReference>
<evidence type="ECO:0000256" key="10">
    <source>
        <dbReference type="PROSITE-ProRule" id="PRU00552"/>
    </source>
</evidence>
<proteinExistence type="inferred from homology"/>
<evidence type="ECO:0000256" key="9">
    <source>
        <dbReference type="HAMAP-Rule" id="MF_01493"/>
    </source>
</evidence>
<dbReference type="GO" id="GO:0005524">
    <property type="term" value="F:ATP binding"/>
    <property type="evidence" value="ECO:0007669"/>
    <property type="project" value="UniProtKB-UniRule"/>
</dbReference>
<evidence type="ECO:0000256" key="6">
    <source>
        <dbReference type="ARBA" id="ARBA00022884"/>
    </source>
</evidence>
<keyword evidence="16" id="KW-1185">Reference proteome</keyword>
<dbReference type="RefSeq" id="WP_071456036.1">
    <property type="nucleotide sequence ID" value="NZ_CABJEN010000002.1"/>
</dbReference>